<feature type="compositionally biased region" description="Polar residues" evidence="1">
    <location>
        <begin position="473"/>
        <end position="484"/>
    </location>
</feature>
<feature type="compositionally biased region" description="Basic and acidic residues" evidence="1">
    <location>
        <begin position="355"/>
        <end position="365"/>
    </location>
</feature>
<evidence type="ECO:0000313" key="4">
    <source>
        <dbReference type="WBParaSite" id="nRc.2.0.1.t33028-RA"/>
    </source>
</evidence>
<evidence type="ECO:0000256" key="1">
    <source>
        <dbReference type="SAM" id="MobiDB-lite"/>
    </source>
</evidence>
<evidence type="ECO:0000313" key="3">
    <source>
        <dbReference type="Proteomes" id="UP000887565"/>
    </source>
</evidence>
<accession>A0A915K2J9</accession>
<feature type="compositionally biased region" description="Low complexity" evidence="1">
    <location>
        <begin position="412"/>
        <end position="421"/>
    </location>
</feature>
<sequence length="484" mass="55016">MMNVAMQWVVRLLWSFFVSRIIPLHGARGQFNIYGVNIELVKMRLIRQPFYVQEYQLQVDYTHRNRVIDYGVVTVGGVQDQTDYIFVESINRNPFHLPKVEIQGDVCFRLFVQSGNVLFDECTQIRDLPGGSPYYNSKYVTRTKNDGSLLMYKYIQFMMENRDENRALLEQSFVNSQLNSLLGHCSCTTSIVIASLEGAVILIATLSTFYFCRFYEKRSKKSSIKKVAISSPMNGIYADNAVTATSIAWVYSGRLQYSDLSPSSRLSPANNPEPAISSSNNFGMNPTSRLSRARDDREHGLKSELEWCGCNKFSGTYYASNPVDGNANCQTSGTIPTQNLVLENLGVDKLTINSSKEKKEDEAPRFKLPPQINQKDLKTKTSKSIIDQIMVTNANKKKISATKSNVESSIKTNKNIVIKNNSRTKNKERKKIPPDPPPPDYKNDGFEDDEDFYNESKDERKSRDRIYDRLESPNVNSSLNLMSI</sequence>
<feature type="signal peptide" evidence="2">
    <location>
        <begin position="1"/>
        <end position="26"/>
    </location>
</feature>
<feature type="region of interest" description="Disordered" evidence="1">
    <location>
        <begin position="412"/>
        <end position="484"/>
    </location>
</feature>
<feature type="region of interest" description="Disordered" evidence="1">
    <location>
        <begin position="262"/>
        <end position="296"/>
    </location>
</feature>
<proteinExistence type="predicted"/>
<dbReference type="WBParaSite" id="nRc.2.0.1.t33028-RA">
    <property type="protein sequence ID" value="nRc.2.0.1.t33028-RA"/>
    <property type="gene ID" value="nRc.2.0.1.g33028"/>
</dbReference>
<feature type="region of interest" description="Disordered" evidence="1">
    <location>
        <begin position="353"/>
        <end position="379"/>
    </location>
</feature>
<feature type="chain" id="PRO_5038077013" evidence="2">
    <location>
        <begin position="27"/>
        <end position="484"/>
    </location>
</feature>
<organism evidence="3 4">
    <name type="scientific">Romanomermis culicivorax</name>
    <name type="common">Nematode worm</name>
    <dbReference type="NCBI Taxonomy" id="13658"/>
    <lineage>
        <taxon>Eukaryota</taxon>
        <taxon>Metazoa</taxon>
        <taxon>Ecdysozoa</taxon>
        <taxon>Nematoda</taxon>
        <taxon>Enoplea</taxon>
        <taxon>Dorylaimia</taxon>
        <taxon>Mermithida</taxon>
        <taxon>Mermithoidea</taxon>
        <taxon>Mermithidae</taxon>
        <taxon>Romanomermis</taxon>
    </lineage>
</organism>
<keyword evidence="2" id="KW-0732">Signal</keyword>
<dbReference type="Proteomes" id="UP000887565">
    <property type="component" value="Unplaced"/>
</dbReference>
<protein>
    <submittedName>
        <fullName evidence="4">Uncharacterized protein</fullName>
    </submittedName>
</protein>
<feature type="compositionally biased region" description="Basic and acidic residues" evidence="1">
    <location>
        <begin position="454"/>
        <end position="471"/>
    </location>
</feature>
<name>A0A915K2J9_ROMCU</name>
<feature type="compositionally biased region" description="Polar residues" evidence="1">
    <location>
        <begin position="262"/>
        <end position="290"/>
    </location>
</feature>
<keyword evidence="3" id="KW-1185">Reference proteome</keyword>
<dbReference type="AlphaFoldDB" id="A0A915K2J9"/>
<evidence type="ECO:0000256" key="2">
    <source>
        <dbReference type="SAM" id="SignalP"/>
    </source>
</evidence>
<reference evidence="4" key="1">
    <citation type="submission" date="2022-11" db="UniProtKB">
        <authorList>
            <consortium name="WormBaseParasite"/>
        </authorList>
    </citation>
    <scope>IDENTIFICATION</scope>
</reference>